<dbReference type="RefSeq" id="WP_050500491.1">
    <property type="nucleotide sequence ID" value="NZ_JARHTZ010000047.1"/>
</dbReference>
<dbReference type="InterPro" id="IPR050892">
    <property type="entry name" value="ADP-ribose_metab_enzymes"/>
</dbReference>
<dbReference type="EMBL" id="MSAC01000078">
    <property type="protein sequence ID" value="PUW99422.1"/>
    <property type="molecule type" value="Genomic_DNA"/>
</dbReference>
<comment type="caution">
    <text evidence="3">The sequence shown here is derived from an EMBL/GenBank/DDBJ whole genome shotgun (WGS) entry which is preliminary data.</text>
</comment>
<evidence type="ECO:0000259" key="2">
    <source>
        <dbReference type="SMART" id="SM00506"/>
    </source>
</evidence>
<evidence type="ECO:0000313" key="3">
    <source>
        <dbReference type="EMBL" id="PUW99422.1"/>
    </source>
</evidence>
<dbReference type="SMART" id="SM00506">
    <property type="entry name" value="A1pp"/>
    <property type="match status" value="1"/>
</dbReference>
<accession>A0ABX5JU84</accession>
<feature type="domain" description="Macro" evidence="2">
    <location>
        <begin position="107"/>
        <end position="246"/>
    </location>
</feature>
<dbReference type="Proteomes" id="UP000244731">
    <property type="component" value="Unassembled WGS sequence"/>
</dbReference>
<evidence type="ECO:0000256" key="1">
    <source>
        <dbReference type="ARBA" id="ARBA00035885"/>
    </source>
</evidence>
<dbReference type="InterPro" id="IPR043472">
    <property type="entry name" value="Macro_dom-like"/>
</dbReference>
<proteinExistence type="predicted"/>
<comment type="catalytic activity">
    <reaction evidence="1">
        <text>an N-(ADP-alpha-D-ribosyl)-thymidine in DNA + H2O = a thymidine in DNA + ADP-D-ribose</text>
        <dbReference type="Rhea" id="RHEA:71655"/>
        <dbReference type="Rhea" id="RHEA-COMP:13556"/>
        <dbReference type="Rhea" id="RHEA-COMP:18051"/>
        <dbReference type="ChEBI" id="CHEBI:15377"/>
        <dbReference type="ChEBI" id="CHEBI:57967"/>
        <dbReference type="ChEBI" id="CHEBI:137386"/>
        <dbReference type="ChEBI" id="CHEBI:191199"/>
    </reaction>
    <physiologicalReaction direction="left-to-right" evidence="1">
        <dbReference type="Rhea" id="RHEA:71656"/>
    </physiologicalReaction>
</comment>
<protein>
    <submittedName>
        <fullName evidence="3">Appr-1-p processing protein</fullName>
    </submittedName>
</protein>
<dbReference type="SUPFAM" id="SSF52949">
    <property type="entry name" value="Macro domain-like"/>
    <property type="match status" value="1"/>
</dbReference>
<dbReference type="Gene3D" id="3.40.220.10">
    <property type="entry name" value="Leucine Aminopeptidase, subunit E, domain 1"/>
    <property type="match status" value="1"/>
</dbReference>
<sequence>MSLRELSKVGGVVIDVKKYYKGNVDFIAGEGIILNEFIGEVATRQINIIDGAYYASSSLLDKNDKVGYLLYDGKKNDLDLSDSEEISSQEFESVWLTSTSSLQEKNKIKYSSGDAVEPLKKSTIIAHIVNNKGKWGKGFVLSLSNKYPTAKKHYLNSFKENNNPELGTVDFVMVDAKDRIFVANMYAQNGIKKNANDKNQYVCYASLELCLEKLSDFALVNRLSIQMPRIGAGLGGGDWNVIESLIQKKICYKLIDCNVITLG</sequence>
<dbReference type="InterPro" id="IPR002589">
    <property type="entry name" value="Macro_dom"/>
</dbReference>
<gene>
    <name evidence="3" type="ORF">AUM46_21165</name>
</gene>
<dbReference type="PANTHER" id="PTHR12521">
    <property type="entry name" value="PROTEIN C6ORF130"/>
    <property type="match status" value="1"/>
</dbReference>
<keyword evidence="4" id="KW-1185">Reference proteome</keyword>
<dbReference type="PANTHER" id="PTHR12521:SF0">
    <property type="entry name" value="ADP-RIBOSE GLYCOHYDROLASE OARD1"/>
    <property type="match status" value="1"/>
</dbReference>
<organism evidence="3 4">
    <name type="scientific">Cronobacter malonaticus</name>
    <dbReference type="NCBI Taxonomy" id="413503"/>
    <lineage>
        <taxon>Bacteria</taxon>
        <taxon>Pseudomonadati</taxon>
        <taxon>Pseudomonadota</taxon>
        <taxon>Gammaproteobacteria</taxon>
        <taxon>Enterobacterales</taxon>
        <taxon>Enterobacteriaceae</taxon>
        <taxon>Cronobacter</taxon>
    </lineage>
</organism>
<reference evidence="3 4" key="1">
    <citation type="submission" date="2016-12" db="EMBL/GenBank/DDBJ databases">
        <title>Analysis of the Molecular Diversity Among Cronobacter Species Isolated from Filth Flies Using a Pan Genomic DNA Microarray.</title>
        <authorList>
            <person name="Pava-Ripoll M."/>
            <person name="Tall B."/>
            <person name="Farber J."/>
            <person name="Fanning S."/>
            <person name="Lehner A."/>
            <person name="Stephan R."/>
            <person name="Pagotto F."/>
            <person name="Iverson C."/>
            <person name="Ziobro G."/>
            <person name="Miller A."/>
            <person name="Pearson R."/>
            <person name="Yan Q."/>
            <person name="Kim M."/>
            <person name="Jeong S."/>
            <person name="Park J."/>
            <person name="Jun S."/>
            <person name="Choi H."/>
            <person name="Chung T."/>
            <person name="Yoo Y."/>
            <person name="Park E."/>
            <person name="Hwang S."/>
            <person name="Lee B."/>
            <person name="Sathyamoorthy V."/>
            <person name="Carter L."/>
            <person name="Mammel M."/>
            <person name="Jackson S."/>
            <person name="Kothary M."/>
            <person name="Patel I."/>
            <person name="Grim C."/>
            <person name="Gopinath G."/>
            <person name="Gangiredla J."/>
            <person name="Chase H."/>
        </authorList>
    </citation>
    <scope>NUCLEOTIDE SEQUENCE [LARGE SCALE GENOMIC DNA]</scope>
    <source>
        <strain evidence="3 4">MOD1-Md25g</strain>
    </source>
</reference>
<name>A0ABX5JU84_9ENTR</name>
<evidence type="ECO:0000313" key="4">
    <source>
        <dbReference type="Proteomes" id="UP000244731"/>
    </source>
</evidence>